<protein>
    <submittedName>
        <fullName evidence="1">Uncharacterized protein</fullName>
    </submittedName>
</protein>
<gene>
    <name evidence="1" type="primary">ORF43427</name>
</gene>
<accession>A0A0B6Z1L4</accession>
<dbReference type="EMBL" id="HACG01014971">
    <property type="protein sequence ID" value="CEK61836.1"/>
    <property type="molecule type" value="Transcribed_RNA"/>
</dbReference>
<organism evidence="1">
    <name type="scientific">Arion vulgaris</name>
    <dbReference type="NCBI Taxonomy" id="1028688"/>
    <lineage>
        <taxon>Eukaryota</taxon>
        <taxon>Metazoa</taxon>
        <taxon>Spiralia</taxon>
        <taxon>Lophotrochozoa</taxon>
        <taxon>Mollusca</taxon>
        <taxon>Gastropoda</taxon>
        <taxon>Heterobranchia</taxon>
        <taxon>Euthyneura</taxon>
        <taxon>Panpulmonata</taxon>
        <taxon>Eupulmonata</taxon>
        <taxon>Stylommatophora</taxon>
        <taxon>Helicina</taxon>
        <taxon>Arionoidea</taxon>
        <taxon>Arionidae</taxon>
        <taxon>Arion</taxon>
    </lineage>
</organism>
<dbReference type="AlphaFoldDB" id="A0A0B6Z1L4"/>
<evidence type="ECO:0000313" key="1">
    <source>
        <dbReference type="EMBL" id="CEK61836.1"/>
    </source>
</evidence>
<feature type="non-terminal residue" evidence="1">
    <location>
        <position position="1"/>
    </location>
</feature>
<sequence>ENLLSLPSVSLGTTRTDDDRWISEAETFNFGIPKAGITMSAKKKMKLKH</sequence>
<name>A0A0B6Z1L4_9EUPU</name>
<reference evidence="1" key="1">
    <citation type="submission" date="2014-12" db="EMBL/GenBank/DDBJ databases">
        <title>Insight into the proteome of Arion vulgaris.</title>
        <authorList>
            <person name="Aradska J."/>
            <person name="Bulat T."/>
            <person name="Smidak R."/>
            <person name="Sarate P."/>
            <person name="Gangsoo J."/>
            <person name="Sialana F."/>
            <person name="Bilban M."/>
            <person name="Lubec G."/>
        </authorList>
    </citation>
    <scope>NUCLEOTIDE SEQUENCE</scope>
    <source>
        <tissue evidence="1">Skin</tissue>
    </source>
</reference>
<proteinExistence type="predicted"/>